<keyword evidence="2" id="KW-0472">Membrane</keyword>
<feature type="transmembrane region" description="Helical" evidence="2">
    <location>
        <begin position="340"/>
        <end position="362"/>
    </location>
</feature>
<dbReference type="AlphaFoldDB" id="A0A1H2VDI3"/>
<reference evidence="3 4" key="1">
    <citation type="submission" date="2016-10" db="EMBL/GenBank/DDBJ databases">
        <authorList>
            <person name="de Groot N.N."/>
        </authorList>
    </citation>
    <scope>NUCLEOTIDE SEQUENCE [LARGE SCALE GENOMIC DNA]</scope>
    <source>
        <strain evidence="3 4">DSM 17890</strain>
    </source>
</reference>
<dbReference type="Proteomes" id="UP000199118">
    <property type="component" value="Unassembled WGS sequence"/>
</dbReference>
<feature type="transmembrane region" description="Helical" evidence="2">
    <location>
        <begin position="96"/>
        <end position="122"/>
    </location>
</feature>
<dbReference type="RefSeq" id="WP_092680322.1">
    <property type="nucleotide sequence ID" value="NZ_FNMZ01000002.1"/>
</dbReference>
<dbReference type="GO" id="GO:0051301">
    <property type="term" value="P:cell division"/>
    <property type="evidence" value="ECO:0007669"/>
    <property type="project" value="UniProtKB-KW"/>
</dbReference>
<feature type="transmembrane region" description="Helical" evidence="2">
    <location>
        <begin position="246"/>
        <end position="272"/>
    </location>
</feature>
<keyword evidence="3" id="KW-0131">Cell cycle</keyword>
<name>A0A1H2VDI3_9RHOB</name>
<organism evidence="3 4">
    <name type="scientific">Albimonas donghaensis</name>
    <dbReference type="NCBI Taxonomy" id="356660"/>
    <lineage>
        <taxon>Bacteria</taxon>
        <taxon>Pseudomonadati</taxon>
        <taxon>Pseudomonadota</taxon>
        <taxon>Alphaproteobacteria</taxon>
        <taxon>Rhodobacterales</taxon>
        <taxon>Paracoccaceae</taxon>
        <taxon>Albimonas</taxon>
    </lineage>
</organism>
<keyword evidence="4" id="KW-1185">Reference proteome</keyword>
<keyword evidence="2" id="KW-1133">Transmembrane helix</keyword>
<dbReference type="EMBL" id="FNMZ01000002">
    <property type="protein sequence ID" value="SDW66421.1"/>
    <property type="molecule type" value="Genomic_DNA"/>
</dbReference>
<evidence type="ECO:0000256" key="1">
    <source>
        <dbReference type="SAM" id="MobiDB-lite"/>
    </source>
</evidence>
<feature type="transmembrane region" description="Helical" evidence="2">
    <location>
        <begin position="299"/>
        <end position="320"/>
    </location>
</feature>
<feature type="region of interest" description="Disordered" evidence="1">
    <location>
        <begin position="1"/>
        <end position="66"/>
    </location>
</feature>
<accession>A0A1H2VDI3</accession>
<keyword evidence="2" id="KW-0812">Transmembrane</keyword>
<proteinExistence type="predicted"/>
<feature type="compositionally biased region" description="Basic residues" evidence="1">
    <location>
        <begin position="9"/>
        <end position="19"/>
    </location>
</feature>
<evidence type="ECO:0000313" key="4">
    <source>
        <dbReference type="Proteomes" id="UP000199118"/>
    </source>
</evidence>
<protein>
    <submittedName>
        <fullName evidence="3">Cell division transport system permease protein</fullName>
    </submittedName>
</protein>
<evidence type="ECO:0000313" key="3">
    <source>
        <dbReference type="EMBL" id="SDW66421.1"/>
    </source>
</evidence>
<gene>
    <name evidence="3" type="ORF">SAMN05444336_10235</name>
</gene>
<evidence type="ECO:0000256" key="2">
    <source>
        <dbReference type="SAM" id="Phobius"/>
    </source>
</evidence>
<sequence length="369" mass="37673">MSDAPARPPRARKPRRSRKAAAAQPAPDNAPVPPGAGAVDGSGYGEGAAAQDAAAAETATAPPSGPSAFARLRARLGAALRLAWRERRAPPLARRAGAVASAAWLSAWLAGLALALALGAGLAGERLARAWTAEFGAAATLTAVGSPQRRARDFDAALRALETTPGIAEARVMPVEERRALLTPWLGEAAAAAAEPPPMAEVTLEGEGPDLAMLALRLAEEAPGAVFDSHAGWRGPLLEAAMRARLIGWGAVGLAAAAGFLAAAATAAAWTASARGSQALLRRLGAPPARLRLAWPGRAAWRGFWAGTLGCLLVVAALAGPELAWGPDARLSLTPEGWHWAALAAAPFWTALAAWTGAALALRRGEDIS</sequence>
<dbReference type="STRING" id="356660.SAMN05444336_10235"/>
<feature type="compositionally biased region" description="Low complexity" evidence="1">
    <location>
        <begin position="47"/>
        <end position="66"/>
    </location>
</feature>
<keyword evidence="3" id="KW-0132">Cell division</keyword>